<gene>
    <name evidence="10" type="ORF">DW352_16750</name>
</gene>
<organism evidence="10 11">
    <name type="scientific">Pseudolabrys taiwanensis</name>
    <dbReference type="NCBI Taxonomy" id="331696"/>
    <lineage>
        <taxon>Bacteria</taxon>
        <taxon>Pseudomonadati</taxon>
        <taxon>Pseudomonadota</taxon>
        <taxon>Alphaproteobacteria</taxon>
        <taxon>Hyphomicrobiales</taxon>
        <taxon>Xanthobacteraceae</taxon>
        <taxon>Pseudolabrys</taxon>
    </lineage>
</organism>
<feature type="transmembrane region" description="Helical" evidence="9">
    <location>
        <begin position="63"/>
        <end position="81"/>
    </location>
</feature>
<dbReference type="InterPro" id="IPR052157">
    <property type="entry name" value="BCAA_transport_permease"/>
</dbReference>
<keyword evidence="5" id="KW-0029">Amino-acid transport</keyword>
<reference evidence="10 11" key="1">
    <citation type="submission" date="2018-07" db="EMBL/GenBank/DDBJ databases">
        <authorList>
            <person name="Quirk P.G."/>
            <person name="Krulwich T.A."/>
        </authorList>
    </citation>
    <scope>NUCLEOTIDE SEQUENCE [LARGE SCALE GENOMIC DNA]</scope>
    <source>
        <strain evidence="10 11">CC-BB4</strain>
    </source>
</reference>
<evidence type="ECO:0000256" key="5">
    <source>
        <dbReference type="ARBA" id="ARBA00022970"/>
    </source>
</evidence>
<dbReference type="Pfam" id="PF02653">
    <property type="entry name" value="BPD_transp_2"/>
    <property type="match status" value="1"/>
</dbReference>
<keyword evidence="7 9" id="KW-0472">Membrane</keyword>
<dbReference type="PANTHER" id="PTHR11795:SF450">
    <property type="entry name" value="ABC TRANSPORTER PERMEASE PROTEIN"/>
    <property type="match status" value="1"/>
</dbReference>
<protein>
    <submittedName>
        <fullName evidence="10">Branched-chain amino acid ABC transporter permease</fullName>
    </submittedName>
</protein>
<dbReference type="InterPro" id="IPR001851">
    <property type="entry name" value="ABC_transp_permease"/>
</dbReference>
<feature type="transmembrane region" description="Helical" evidence="9">
    <location>
        <begin position="93"/>
        <end position="116"/>
    </location>
</feature>
<keyword evidence="2" id="KW-0813">Transport</keyword>
<evidence type="ECO:0000256" key="9">
    <source>
        <dbReference type="SAM" id="Phobius"/>
    </source>
</evidence>
<evidence type="ECO:0000256" key="4">
    <source>
        <dbReference type="ARBA" id="ARBA00022692"/>
    </source>
</evidence>
<sequence length="293" mass="30283">MHTGSAVLQLLVAGIGTGSIYALIALGFNVVFKSTGAMNFAQGEWVVMGGMTSALLFAATNNILLACLAAVLIIIVVGIVSERLVIWPLRRPNALLITLVSIGLAICTRSLVMLVLGKKPVGYPGFSSTATLEVAGITVQTQTLWIIGVTLVFLIAMHLFFERSIMGKALRAAAADRDAAAIVGVRVETTVMLSFAIAALAGALAGAIITPLTLSSYDQGAMFGFKGFSAAMLGGVGSLPGAIVGGLALGLLEAFGSFYISSDFKDAIAFAVLLLILFVRPSGFLGRADVVKV</sequence>
<evidence type="ECO:0000256" key="7">
    <source>
        <dbReference type="ARBA" id="ARBA00023136"/>
    </source>
</evidence>
<keyword evidence="4 9" id="KW-0812">Transmembrane</keyword>
<evidence type="ECO:0000256" key="1">
    <source>
        <dbReference type="ARBA" id="ARBA00004651"/>
    </source>
</evidence>
<dbReference type="KEGG" id="ptaw:DW352_16750"/>
<dbReference type="RefSeq" id="WP_115692408.1">
    <property type="nucleotide sequence ID" value="NZ_CP031417.1"/>
</dbReference>
<evidence type="ECO:0000256" key="8">
    <source>
        <dbReference type="ARBA" id="ARBA00037998"/>
    </source>
</evidence>
<keyword evidence="3" id="KW-1003">Cell membrane</keyword>
<dbReference type="GO" id="GO:0005886">
    <property type="term" value="C:plasma membrane"/>
    <property type="evidence" value="ECO:0007669"/>
    <property type="project" value="UniProtKB-SubCell"/>
</dbReference>
<feature type="transmembrane region" description="Helical" evidence="9">
    <location>
        <begin position="143"/>
        <end position="161"/>
    </location>
</feature>
<dbReference type="GO" id="GO:0022857">
    <property type="term" value="F:transmembrane transporter activity"/>
    <property type="evidence" value="ECO:0007669"/>
    <property type="project" value="InterPro"/>
</dbReference>
<feature type="transmembrane region" description="Helical" evidence="9">
    <location>
        <begin position="6"/>
        <end position="28"/>
    </location>
</feature>
<evidence type="ECO:0000256" key="6">
    <source>
        <dbReference type="ARBA" id="ARBA00022989"/>
    </source>
</evidence>
<dbReference type="OrthoDB" id="9779023at2"/>
<dbReference type="CDD" id="cd06582">
    <property type="entry name" value="TM_PBP1_LivH_like"/>
    <property type="match status" value="1"/>
</dbReference>
<keyword evidence="11" id="KW-1185">Reference proteome</keyword>
<dbReference type="AlphaFoldDB" id="A0A345ZYN2"/>
<dbReference type="Proteomes" id="UP000254889">
    <property type="component" value="Chromosome"/>
</dbReference>
<keyword evidence="6 9" id="KW-1133">Transmembrane helix</keyword>
<feature type="transmembrane region" description="Helical" evidence="9">
    <location>
        <begin position="230"/>
        <end position="255"/>
    </location>
</feature>
<evidence type="ECO:0000313" key="10">
    <source>
        <dbReference type="EMBL" id="AXK82029.1"/>
    </source>
</evidence>
<dbReference type="GO" id="GO:0006865">
    <property type="term" value="P:amino acid transport"/>
    <property type="evidence" value="ECO:0007669"/>
    <property type="project" value="UniProtKB-KW"/>
</dbReference>
<dbReference type="PANTHER" id="PTHR11795">
    <property type="entry name" value="BRANCHED-CHAIN AMINO ACID TRANSPORT SYSTEM PERMEASE PROTEIN LIVH"/>
    <property type="match status" value="1"/>
</dbReference>
<evidence type="ECO:0000256" key="2">
    <source>
        <dbReference type="ARBA" id="ARBA00022448"/>
    </source>
</evidence>
<evidence type="ECO:0000256" key="3">
    <source>
        <dbReference type="ARBA" id="ARBA00022475"/>
    </source>
</evidence>
<feature type="transmembrane region" description="Helical" evidence="9">
    <location>
        <begin position="191"/>
        <end position="210"/>
    </location>
</feature>
<comment type="subcellular location">
    <subcellularLocation>
        <location evidence="1">Cell membrane</location>
        <topology evidence="1">Multi-pass membrane protein</topology>
    </subcellularLocation>
</comment>
<proteinExistence type="inferred from homology"/>
<comment type="similarity">
    <text evidence="8">Belongs to the binding-protein-dependent transport system permease family. LivHM subfamily.</text>
</comment>
<accession>A0A345ZYN2</accession>
<evidence type="ECO:0000313" key="11">
    <source>
        <dbReference type="Proteomes" id="UP000254889"/>
    </source>
</evidence>
<name>A0A345ZYN2_9HYPH</name>
<feature type="transmembrane region" description="Helical" evidence="9">
    <location>
        <begin position="267"/>
        <end position="286"/>
    </location>
</feature>
<dbReference type="EMBL" id="CP031417">
    <property type="protein sequence ID" value="AXK82029.1"/>
    <property type="molecule type" value="Genomic_DNA"/>
</dbReference>